<comment type="cofactor">
    <cofactor evidence="3">
        <name>(R)-lipoate</name>
        <dbReference type="ChEBI" id="CHEBI:83088"/>
    </cofactor>
    <text evidence="3">Binds 1 lipoyl cofactor covalently.</text>
</comment>
<comment type="function">
    <text evidence="3">The glycine cleavage system catalyzes the degradation of glycine. The H protein shuttles the methylamine group of glycine from the P protein to the T protein.</text>
</comment>
<dbReference type="Proteomes" id="UP000649604">
    <property type="component" value="Unassembled WGS sequence"/>
</dbReference>
<comment type="subunit">
    <text evidence="3">The glycine cleavage system is composed of four proteins: P, T, L and H.</text>
</comment>
<dbReference type="NCBIfam" id="TIGR00527">
    <property type="entry name" value="gcvH"/>
    <property type="match status" value="1"/>
</dbReference>
<reference evidence="6" key="1">
    <citation type="submission" date="2019-11" db="EMBL/GenBank/DDBJ databases">
        <title>Microbial mats filling the niche in hypersaline microbial mats.</title>
        <authorList>
            <person name="Wong H.L."/>
            <person name="Macleod F.I."/>
            <person name="White R.A. III"/>
            <person name="Burns B.P."/>
        </authorList>
    </citation>
    <scope>NUCLEOTIDE SEQUENCE</scope>
    <source>
        <strain evidence="6">Rbin_158</strain>
    </source>
</reference>
<evidence type="ECO:0000259" key="5">
    <source>
        <dbReference type="PROSITE" id="PS50968"/>
    </source>
</evidence>
<evidence type="ECO:0000313" key="6">
    <source>
        <dbReference type="EMBL" id="MBD3327117.1"/>
    </source>
</evidence>
<dbReference type="PROSITE" id="PS00189">
    <property type="entry name" value="LIPOYL"/>
    <property type="match status" value="1"/>
</dbReference>
<dbReference type="HAMAP" id="MF_00272">
    <property type="entry name" value="GcvH"/>
    <property type="match status" value="1"/>
</dbReference>
<comment type="similarity">
    <text evidence="1 3">Belongs to the GcvH family.</text>
</comment>
<evidence type="ECO:0000256" key="4">
    <source>
        <dbReference type="PIRSR" id="PIRSR617453-50"/>
    </source>
</evidence>
<dbReference type="GO" id="GO:0019464">
    <property type="term" value="P:glycine decarboxylation via glycine cleavage system"/>
    <property type="evidence" value="ECO:0007669"/>
    <property type="project" value="UniProtKB-UniRule"/>
</dbReference>
<evidence type="ECO:0000256" key="1">
    <source>
        <dbReference type="ARBA" id="ARBA00009249"/>
    </source>
</evidence>
<dbReference type="InterPro" id="IPR002930">
    <property type="entry name" value="GCV_H"/>
</dbReference>
<dbReference type="Pfam" id="PF01597">
    <property type="entry name" value="GCV_H"/>
    <property type="match status" value="1"/>
</dbReference>
<dbReference type="GO" id="GO:0005960">
    <property type="term" value="C:glycine cleavage complex"/>
    <property type="evidence" value="ECO:0007669"/>
    <property type="project" value="InterPro"/>
</dbReference>
<dbReference type="PROSITE" id="PS50968">
    <property type="entry name" value="BIOTINYL_LIPOYL"/>
    <property type="match status" value="1"/>
</dbReference>
<dbReference type="InterPro" id="IPR033753">
    <property type="entry name" value="GCV_H/Fam206"/>
</dbReference>
<dbReference type="NCBIfam" id="NF002270">
    <property type="entry name" value="PRK01202.1"/>
    <property type="match status" value="1"/>
</dbReference>
<dbReference type="PANTHER" id="PTHR11715">
    <property type="entry name" value="GLYCINE CLEAVAGE SYSTEM H PROTEIN"/>
    <property type="match status" value="1"/>
</dbReference>
<dbReference type="EMBL" id="WJJP01000689">
    <property type="protein sequence ID" value="MBD3327117.1"/>
    <property type="molecule type" value="Genomic_DNA"/>
</dbReference>
<comment type="caution">
    <text evidence="6">The sequence shown here is derived from an EMBL/GenBank/DDBJ whole genome shotgun (WGS) entry which is preliminary data.</text>
</comment>
<gene>
    <name evidence="3 6" type="primary">gcvH</name>
    <name evidence="6" type="ORF">GF339_21195</name>
</gene>
<dbReference type="InterPro" id="IPR000089">
    <property type="entry name" value="Biotin_lipoyl"/>
</dbReference>
<evidence type="ECO:0000256" key="2">
    <source>
        <dbReference type="ARBA" id="ARBA00022823"/>
    </source>
</evidence>
<dbReference type="GO" id="GO:0009249">
    <property type="term" value="P:protein lipoylation"/>
    <property type="evidence" value="ECO:0007669"/>
    <property type="project" value="TreeGrafter"/>
</dbReference>
<feature type="modified residue" description="N6-lipoyllysine" evidence="3 4">
    <location>
        <position position="63"/>
    </location>
</feature>
<dbReference type="SUPFAM" id="SSF51230">
    <property type="entry name" value="Single hybrid motif"/>
    <property type="match status" value="1"/>
</dbReference>
<accession>A0A9D5Q8A3</accession>
<sequence>MHPAQLRYSKTHEWIREEDGHKAVIGITDYAQDQLGDVVYVELPDVDTHVTQFEACGTIESVKTVTDVSAPLSGTVTTINDALDETPELMNTDPYGSGWIFELQIHDPHELEQLLSAKEYEALIQATSRKT</sequence>
<dbReference type="CDD" id="cd06848">
    <property type="entry name" value="GCS_H"/>
    <property type="match status" value="1"/>
</dbReference>
<dbReference type="InterPro" id="IPR017453">
    <property type="entry name" value="GCV_H_sub"/>
</dbReference>
<protein>
    <recommendedName>
        <fullName evidence="3">Glycine cleavage system H protein</fullName>
    </recommendedName>
</protein>
<dbReference type="GO" id="GO:0005829">
    <property type="term" value="C:cytosol"/>
    <property type="evidence" value="ECO:0007669"/>
    <property type="project" value="TreeGrafter"/>
</dbReference>
<evidence type="ECO:0000256" key="3">
    <source>
        <dbReference type="HAMAP-Rule" id="MF_00272"/>
    </source>
</evidence>
<dbReference type="InterPro" id="IPR003016">
    <property type="entry name" value="2-oxoA_DH_lipoyl-BS"/>
</dbReference>
<dbReference type="Gene3D" id="2.40.50.100">
    <property type="match status" value="1"/>
</dbReference>
<proteinExistence type="inferred from homology"/>
<keyword evidence="2 3" id="KW-0450">Lipoyl</keyword>
<name>A0A9D5Q8A3_9BACT</name>
<evidence type="ECO:0000313" key="7">
    <source>
        <dbReference type="Proteomes" id="UP000649604"/>
    </source>
</evidence>
<organism evidence="6 7">
    <name type="scientific">candidate division KSB3 bacterium</name>
    <dbReference type="NCBI Taxonomy" id="2044937"/>
    <lineage>
        <taxon>Bacteria</taxon>
        <taxon>candidate division KSB3</taxon>
    </lineage>
</organism>
<dbReference type="InterPro" id="IPR011053">
    <property type="entry name" value="Single_hybrid_motif"/>
</dbReference>
<dbReference type="AlphaFoldDB" id="A0A9D5Q8A3"/>
<dbReference type="PANTHER" id="PTHR11715:SF3">
    <property type="entry name" value="GLYCINE CLEAVAGE SYSTEM H PROTEIN-RELATED"/>
    <property type="match status" value="1"/>
</dbReference>
<feature type="domain" description="Lipoyl-binding" evidence="5">
    <location>
        <begin position="22"/>
        <end position="104"/>
    </location>
</feature>